<sequence>MLEWIFAFLDKFLFGFLPPEIPLISVDGHVFLTPATANGWQPRSLERHGDGTVEMFGFLPPQIHLISVVGHCIFDTGDWKRLATAKPATAWRGDDGYGAGAALGRQRPADDSTEVWCRRGEGRTPTGFGGAKECDVQLERDRVKINSTTNTVPDNEVADSSGSSNTASEKDGKKNEGNVSHTTSEKTSDQANEK</sequence>
<feature type="region of interest" description="Disordered" evidence="1">
    <location>
        <begin position="99"/>
        <end position="194"/>
    </location>
</feature>
<feature type="compositionally biased region" description="Basic and acidic residues" evidence="1">
    <location>
        <begin position="132"/>
        <end position="144"/>
    </location>
</feature>
<gene>
    <name evidence="2" type="ORF">TIFTF001_049581</name>
</gene>
<dbReference type="Proteomes" id="UP001187192">
    <property type="component" value="Unassembled WGS sequence"/>
</dbReference>
<keyword evidence="3" id="KW-1185">Reference proteome</keyword>
<feature type="compositionally biased region" description="Polar residues" evidence="1">
    <location>
        <begin position="145"/>
        <end position="167"/>
    </location>
</feature>
<dbReference type="AlphaFoldDB" id="A0AA87Z4P5"/>
<comment type="caution">
    <text evidence="2">The sequence shown here is derived from an EMBL/GenBank/DDBJ whole genome shotgun (WGS) entry which is preliminary data.</text>
</comment>
<proteinExistence type="predicted"/>
<dbReference type="EMBL" id="BTGU01007254">
    <property type="protein sequence ID" value="GMN30059.1"/>
    <property type="molecule type" value="Genomic_DNA"/>
</dbReference>
<evidence type="ECO:0000256" key="1">
    <source>
        <dbReference type="SAM" id="MobiDB-lite"/>
    </source>
</evidence>
<organism evidence="2 3">
    <name type="scientific">Ficus carica</name>
    <name type="common">Common fig</name>
    <dbReference type="NCBI Taxonomy" id="3494"/>
    <lineage>
        <taxon>Eukaryota</taxon>
        <taxon>Viridiplantae</taxon>
        <taxon>Streptophyta</taxon>
        <taxon>Embryophyta</taxon>
        <taxon>Tracheophyta</taxon>
        <taxon>Spermatophyta</taxon>
        <taxon>Magnoliopsida</taxon>
        <taxon>eudicotyledons</taxon>
        <taxon>Gunneridae</taxon>
        <taxon>Pentapetalae</taxon>
        <taxon>rosids</taxon>
        <taxon>fabids</taxon>
        <taxon>Rosales</taxon>
        <taxon>Moraceae</taxon>
        <taxon>Ficeae</taxon>
        <taxon>Ficus</taxon>
    </lineage>
</organism>
<evidence type="ECO:0000313" key="2">
    <source>
        <dbReference type="EMBL" id="GMN30059.1"/>
    </source>
</evidence>
<evidence type="ECO:0000313" key="3">
    <source>
        <dbReference type="Proteomes" id="UP001187192"/>
    </source>
</evidence>
<accession>A0AA87Z4P5</accession>
<feature type="compositionally biased region" description="Basic and acidic residues" evidence="1">
    <location>
        <begin position="183"/>
        <end position="194"/>
    </location>
</feature>
<name>A0AA87Z4P5_FICCA</name>
<protein>
    <submittedName>
        <fullName evidence="2">Uncharacterized protein</fullName>
    </submittedName>
</protein>
<reference evidence="2" key="1">
    <citation type="submission" date="2023-07" db="EMBL/GenBank/DDBJ databases">
        <title>draft genome sequence of fig (Ficus carica).</title>
        <authorList>
            <person name="Takahashi T."/>
            <person name="Nishimura K."/>
        </authorList>
    </citation>
    <scope>NUCLEOTIDE SEQUENCE</scope>
</reference>